<dbReference type="EMBL" id="BMFU01000003">
    <property type="protein sequence ID" value="GGH56788.1"/>
    <property type="molecule type" value="Genomic_DNA"/>
</dbReference>
<organism evidence="1 2">
    <name type="scientific">Paenibacillus silvae</name>
    <dbReference type="NCBI Taxonomy" id="1325358"/>
    <lineage>
        <taxon>Bacteria</taxon>
        <taxon>Bacillati</taxon>
        <taxon>Bacillota</taxon>
        <taxon>Bacilli</taxon>
        <taxon>Bacillales</taxon>
        <taxon>Paenibacillaceae</taxon>
        <taxon>Paenibacillus</taxon>
    </lineage>
</organism>
<proteinExistence type="predicted"/>
<reference evidence="2" key="1">
    <citation type="journal article" date="2019" name="Int. J. Syst. Evol. Microbiol.">
        <title>The Global Catalogue of Microorganisms (GCM) 10K type strain sequencing project: providing services to taxonomists for standard genome sequencing and annotation.</title>
        <authorList>
            <consortium name="The Broad Institute Genomics Platform"/>
            <consortium name="The Broad Institute Genome Sequencing Center for Infectious Disease"/>
            <person name="Wu L."/>
            <person name="Ma J."/>
        </authorList>
    </citation>
    <scope>NUCLEOTIDE SEQUENCE [LARGE SCALE GENOMIC DNA]</scope>
    <source>
        <strain evidence="2">CGMCC 1.12770</strain>
    </source>
</reference>
<comment type="caution">
    <text evidence="1">The sequence shown here is derived from an EMBL/GenBank/DDBJ whole genome shotgun (WGS) entry which is preliminary data.</text>
</comment>
<protein>
    <submittedName>
        <fullName evidence="1">Uncharacterized protein</fullName>
    </submittedName>
</protein>
<sequence length="72" mass="8106">MLDSMQLSILLHNRIDCMKRQGEQGRKLKQQNGLNGWSARACLKTLKEADFAEFSFQARKFSAGVPGHVKGK</sequence>
<evidence type="ECO:0000313" key="1">
    <source>
        <dbReference type="EMBL" id="GGH56788.1"/>
    </source>
</evidence>
<keyword evidence="2" id="KW-1185">Reference proteome</keyword>
<accession>A0ABQ1ZEH7</accession>
<name>A0ABQ1ZEH7_9BACL</name>
<dbReference type="Proteomes" id="UP000652153">
    <property type="component" value="Unassembled WGS sequence"/>
</dbReference>
<evidence type="ECO:0000313" key="2">
    <source>
        <dbReference type="Proteomes" id="UP000652153"/>
    </source>
</evidence>
<gene>
    <name evidence="1" type="ORF">GCM10008014_27780</name>
</gene>